<keyword evidence="3 12" id="KW-0732">Signal</keyword>
<dbReference type="GeneTree" id="ENSGT00530000063822"/>
<keyword evidence="2 11" id="KW-0812">Transmembrane</keyword>
<keyword evidence="7" id="KW-0675">Receptor</keyword>
<evidence type="ECO:0000313" key="15">
    <source>
        <dbReference type="Proteomes" id="UP000694397"/>
    </source>
</evidence>
<dbReference type="InterPro" id="IPR000538">
    <property type="entry name" value="Link_dom"/>
</dbReference>
<organism evidence="14 15">
    <name type="scientific">Scleropages formosus</name>
    <name type="common">Asian bonytongue</name>
    <name type="synonym">Osteoglossum formosum</name>
    <dbReference type="NCBI Taxonomy" id="113540"/>
    <lineage>
        <taxon>Eukaryota</taxon>
        <taxon>Metazoa</taxon>
        <taxon>Chordata</taxon>
        <taxon>Craniata</taxon>
        <taxon>Vertebrata</taxon>
        <taxon>Euteleostomi</taxon>
        <taxon>Actinopterygii</taxon>
        <taxon>Neopterygii</taxon>
        <taxon>Teleostei</taxon>
        <taxon>Osteoglossocephala</taxon>
        <taxon>Osteoglossomorpha</taxon>
        <taxon>Osteoglossiformes</taxon>
        <taxon>Osteoglossidae</taxon>
        <taxon>Scleropages</taxon>
    </lineage>
</organism>
<evidence type="ECO:0000313" key="14">
    <source>
        <dbReference type="Ensembl" id="ENSSFOP00015077729.1"/>
    </source>
</evidence>
<reference evidence="14" key="3">
    <citation type="submission" date="2025-09" db="UniProtKB">
        <authorList>
            <consortium name="Ensembl"/>
        </authorList>
    </citation>
    <scope>IDENTIFICATION</scope>
</reference>
<dbReference type="AlphaFoldDB" id="A0A8C9WK09"/>
<dbReference type="OrthoDB" id="9938473at2759"/>
<evidence type="ECO:0000259" key="13">
    <source>
        <dbReference type="PROSITE" id="PS50963"/>
    </source>
</evidence>
<reference evidence="14 15" key="1">
    <citation type="submission" date="2019-04" db="EMBL/GenBank/DDBJ databases">
        <authorList>
            <consortium name="Wellcome Sanger Institute Data Sharing"/>
        </authorList>
    </citation>
    <scope>NUCLEOTIDE SEQUENCE [LARGE SCALE GENOMIC DNA]</scope>
</reference>
<dbReference type="PROSITE" id="PS50963">
    <property type="entry name" value="LINK_2"/>
    <property type="match status" value="1"/>
</dbReference>
<evidence type="ECO:0000256" key="6">
    <source>
        <dbReference type="ARBA" id="ARBA00023157"/>
    </source>
</evidence>
<dbReference type="RefSeq" id="XP_018620846.2">
    <property type="nucleotide sequence ID" value="XM_018765330.2"/>
</dbReference>
<dbReference type="InterPro" id="IPR016187">
    <property type="entry name" value="CTDL_fold"/>
</dbReference>
<feature type="signal peptide" evidence="12">
    <location>
        <begin position="1"/>
        <end position="18"/>
    </location>
</feature>
<feature type="chain" id="PRO_5034650981" description="Link domain-containing protein" evidence="12">
    <location>
        <begin position="19"/>
        <end position="272"/>
    </location>
</feature>
<dbReference type="SMART" id="SM00445">
    <property type="entry name" value="LINK"/>
    <property type="match status" value="1"/>
</dbReference>
<feature type="disulfide bond" evidence="9">
    <location>
        <begin position="83"/>
        <end position="104"/>
    </location>
</feature>
<evidence type="ECO:0000256" key="10">
    <source>
        <dbReference type="SAM" id="MobiDB-lite"/>
    </source>
</evidence>
<dbReference type="GO" id="GO:0005886">
    <property type="term" value="C:plasma membrane"/>
    <property type="evidence" value="ECO:0007669"/>
    <property type="project" value="TreeGrafter"/>
</dbReference>
<dbReference type="GO" id="GO:0005540">
    <property type="term" value="F:hyaluronic acid binding"/>
    <property type="evidence" value="ECO:0007669"/>
    <property type="project" value="InterPro"/>
</dbReference>
<dbReference type="PANTHER" id="PTHR10225">
    <property type="entry name" value="HYALURONAN RECEPTOR"/>
    <property type="match status" value="1"/>
</dbReference>
<keyword evidence="4 11" id="KW-1133">Transmembrane helix</keyword>
<proteinExistence type="predicted"/>
<feature type="transmembrane region" description="Helical" evidence="11">
    <location>
        <begin position="189"/>
        <end position="214"/>
    </location>
</feature>
<evidence type="ECO:0000256" key="7">
    <source>
        <dbReference type="ARBA" id="ARBA00023170"/>
    </source>
</evidence>
<name>A0A8C9WK09_SCLFO</name>
<evidence type="ECO:0000256" key="11">
    <source>
        <dbReference type="SAM" id="Phobius"/>
    </source>
</evidence>
<dbReference type="Gene3D" id="3.10.100.10">
    <property type="entry name" value="Mannose-Binding Protein A, subunit A"/>
    <property type="match status" value="1"/>
</dbReference>
<dbReference type="GeneID" id="108942185"/>
<sequence>MAIARLLCSLLLGSAVCGQLLQRHNFTVLPEKGRVRGVFEVTAAPLPYAFNASVAKAVCEHLGVAFATKAQVEEAHTHGLETCRYGWVRELTAVLPRITAARACGQGAVGVLQWKKGVDSLFDAFCFNATDLEMLSEPVAAGSPTATELWSTPRLFPSSRPSPSGSPAARPSTSTAEPTLASQDVSERMLLPAVSAVLVAFAAVLLLLAAVISLRHRRMKRLRVCNGDHRKAETGDRKQANEKDAGGHLGEADGNSNDIGLAAVPETQPGSP</sequence>
<evidence type="ECO:0000256" key="8">
    <source>
        <dbReference type="ARBA" id="ARBA00023180"/>
    </source>
</evidence>
<evidence type="ECO:0000256" key="12">
    <source>
        <dbReference type="SAM" id="SignalP"/>
    </source>
</evidence>
<dbReference type="SUPFAM" id="SSF56436">
    <property type="entry name" value="C-type lectin-like"/>
    <property type="match status" value="1"/>
</dbReference>
<dbReference type="GO" id="GO:0007155">
    <property type="term" value="P:cell adhesion"/>
    <property type="evidence" value="ECO:0007669"/>
    <property type="project" value="InterPro"/>
</dbReference>
<reference evidence="14" key="2">
    <citation type="submission" date="2025-08" db="UniProtKB">
        <authorList>
            <consortium name="Ensembl"/>
        </authorList>
    </citation>
    <scope>IDENTIFICATION</scope>
</reference>
<comment type="subcellular location">
    <subcellularLocation>
        <location evidence="1">Membrane</location>
        <topology evidence="1">Single-pass membrane protein</topology>
    </subcellularLocation>
</comment>
<feature type="region of interest" description="Disordered" evidence="10">
    <location>
        <begin position="230"/>
        <end position="272"/>
    </location>
</feature>
<dbReference type="PROSITE" id="PS01241">
    <property type="entry name" value="LINK_1"/>
    <property type="match status" value="1"/>
</dbReference>
<feature type="compositionally biased region" description="Low complexity" evidence="10">
    <location>
        <begin position="151"/>
        <end position="178"/>
    </location>
</feature>
<feature type="domain" description="Link" evidence="13">
    <location>
        <begin position="37"/>
        <end position="128"/>
    </location>
</feature>
<evidence type="ECO:0000256" key="9">
    <source>
        <dbReference type="PROSITE-ProRule" id="PRU00323"/>
    </source>
</evidence>
<accession>A0A8C9WK09</accession>
<evidence type="ECO:0000256" key="5">
    <source>
        <dbReference type="ARBA" id="ARBA00023136"/>
    </source>
</evidence>
<dbReference type="InterPro" id="IPR016186">
    <property type="entry name" value="C-type_lectin-like/link_sf"/>
</dbReference>
<dbReference type="PANTHER" id="PTHR10225:SF2">
    <property type="entry name" value="LYMPHATIC VESSEL ENDOTHELIAL HYALURONIC ACID RECEPTOR 1"/>
    <property type="match status" value="1"/>
</dbReference>
<dbReference type="Ensembl" id="ENSSFOT00015054991.1">
    <property type="protein sequence ID" value="ENSSFOP00015077729.1"/>
    <property type="gene ID" value="ENSSFOG00015025466.1"/>
</dbReference>
<keyword evidence="5 11" id="KW-0472">Membrane</keyword>
<comment type="caution">
    <text evidence="9">Lacks conserved residue(s) required for the propagation of feature annotation.</text>
</comment>
<dbReference type="Pfam" id="PF00193">
    <property type="entry name" value="Xlink"/>
    <property type="match status" value="1"/>
</dbReference>
<feature type="region of interest" description="Disordered" evidence="10">
    <location>
        <begin position="151"/>
        <end position="181"/>
    </location>
</feature>
<keyword evidence="6 9" id="KW-1015">Disulfide bond</keyword>
<dbReference type="Proteomes" id="UP000694397">
    <property type="component" value="Chromosome 5"/>
</dbReference>
<keyword evidence="8" id="KW-0325">Glycoprotein</keyword>
<evidence type="ECO:0000256" key="3">
    <source>
        <dbReference type="ARBA" id="ARBA00022729"/>
    </source>
</evidence>
<protein>
    <recommendedName>
        <fullName evidence="13">Link domain-containing protein</fullName>
    </recommendedName>
</protein>
<dbReference type="InterPro" id="IPR043210">
    <property type="entry name" value="CD44_antigen-like"/>
</dbReference>
<evidence type="ECO:0000256" key="1">
    <source>
        <dbReference type="ARBA" id="ARBA00004167"/>
    </source>
</evidence>
<gene>
    <name evidence="14" type="primary">lyve1a</name>
</gene>
<evidence type="ECO:0000256" key="2">
    <source>
        <dbReference type="ARBA" id="ARBA00022692"/>
    </source>
</evidence>
<dbReference type="GO" id="GO:0004888">
    <property type="term" value="F:transmembrane signaling receptor activity"/>
    <property type="evidence" value="ECO:0007669"/>
    <property type="project" value="TreeGrafter"/>
</dbReference>
<evidence type="ECO:0000256" key="4">
    <source>
        <dbReference type="ARBA" id="ARBA00022989"/>
    </source>
</evidence>
<feature type="compositionally biased region" description="Basic and acidic residues" evidence="10">
    <location>
        <begin position="230"/>
        <end position="246"/>
    </location>
</feature>
<keyword evidence="15" id="KW-1185">Reference proteome</keyword>